<dbReference type="GO" id="GO:0003824">
    <property type="term" value="F:catalytic activity"/>
    <property type="evidence" value="ECO:0007669"/>
    <property type="project" value="InterPro"/>
</dbReference>
<feature type="region of interest" description="Disordered" evidence="1">
    <location>
        <begin position="339"/>
        <end position="360"/>
    </location>
</feature>
<protein>
    <recommendedName>
        <fullName evidence="2">Reverse transcriptase domain-containing protein</fullName>
    </recommendedName>
</protein>
<sequence length="1473" mass="171684">MERMRFRARGATTGEASGTRQRQGHRRWIPGLDHKILRQAMIFFIYNFPKNLEVKELWYKFQMYGKVIDVFVPKKRDKWGQSYAQVVKGKEQRTQSLSASVKTLGGEDKVSSHLKKGTIQTRQENEKEEVASCQIQKAKRSMEKDRDAEFQKECMEFTPTQDELKWLEREHKIIKQVSLKVKDQMYEIQYSSEQNEEDQDFGNAEICAEDDVSMDEEHSMHDSLLNSNFKSSEEGKVSWHAEEGDADADIEDGVSGLYKTNGLLEGTEIGLRSKSGLRGDFRKEEIKISKKKGPKEVFERETAIHRELAIRDSRKMRRRQIADCYPESFVEIRAKETHGEISKTKQRRQQRARTQTSTVSKVNPVVSDSLSDGCIANRNRLIHREMALHEVRTMMSMGKRLGIQIQNNEEEVQSRLLELEMREAAGEGLGSVLKRKEVGKLVRIEQSDFLFLQETKLETGDDDLCRIMWNSNEIDWVMKESIGASGGLLCIWNKKNFAKTKDFTGGGYLRITGEWGLDKVKCNLVNVYGPNDRQKRLKLWDELEHMIIEEGGRWLIAGDFNAVRCLEERRGRTGESTDMKKFDEFILAASLVDIKMVNRHFTWYRPDGTAMSRLDRFFMNAEMCSMGGNWLHPDFKKVIEEKWSKMEVEGFAGYKCKHKLKGLKAFLKGWNKEVFGNMEAQYEQAAKQVEQIDMKNEEIDLDEFEIIQRQEGFQKMWDIMRRRKVIWKQKSRSNWVRVGDANMRFFHRVANGRKAQNHITGLLSDGCWVEGPEQVKKEVYNYFSKLFQGDTWNRPKPYGVSFKQISTEEKQWLERPFSIEEIEEGLRSCEGSKAPGPDEYNFNFLKFSWDSLKEDFMSFFAEFHKNGRLVSGLNSSFLALIPKKFNFMELKDYRPISLIGCVYKLLTKVLANRIKAVMPGIISETQSAFLRRRQLVDGILVLNEVVEEVKRRKQSAFVFKADFAKAYDCVDWSFLEWMMDRLGFGIKWRGWIMECLSTSKISVLVNGSPTEEFKKAVSEGMFRGIEIGRKGLAISLLQFADDTVIMGKADIENIIMVKTILRWFELMSGLQINFSKSNIYGYNVPTRWLEGPASMLRCGVGKSPFIYLGMPIDGKPRNRKLWEPVIKKFRAKLVVWKATSLSFGGHLTLFNSIWGCGREPMEKGTNRKYYEGKWKEVDIKAIGNWRVSKLWRDIINIGGRSMRLQRDKWSWKLEWRRGRIGREKDEEEALWEKLGNLQLKKGVEDHWRWLHDSDGSYMVKKAYLAPSEGILEEQLCKVIWCRLVPSKVSFFGWRLCLDKLPTKWNIRKRGVLLQEEELMCVLCHNMIEEANHLFSMCKEAWILWTEVLQWWNMKTVMPNIVRGVADIFVYNLGRVVGKEMGACIFLVVSWYLWYWRNGKVFDNEAVIRGRLLDMIQAKSFLWIKNKVNGCAFSFNEWKVNPVACALSMRSHKQAMKLFLKQQKKGYTAEWNAS</sequence>
<dbReference type="PANTHER" id="PTHR33116">
    <property type="entry name" value="REVERSE TRANSCRIPTASE ZINC-BINDING DOMAIN-CONTAINING PROTEIN-RELATED-RELATED"/>
    <property type="match status" value="1"/>
</dbReference>
<dbReference type="Proteomes" id="UP001054252">
    <property type="component" value="Unassembled WGS sequence"/>
</dbReference>
<dbReference type="Gene3D" id="3.60.10.10">
    <property type="entry name" value="Endonuclease/exonuclease/phosphatase"/>
    <property type="match status" value="1"/>
</dbReference>
<dbReference type="CDD" id="cd00590">
    <property type="entry name" value="RRM_SF"/>
    <property type="match status" value="1"/>
</dbReference>
<dbReference type="Pfam" id="PF03372">
    <property type="entry name" value="Exo_endo_phos"/>
    <property type="match status" value="1"/>
</dbReference>
<dbReference type="SUPFAM" id="SSF56219">
    <property type="entry name" value="DNase I-like"/>
    <property type="match status" value="1"/>
</dbReference>
<evidence type="ECO:0000259" key="2">
    <source>
        <dbReference type="PROSITE" id="PS50878"/>
    </source>
</evidence>
<feature type="domain" description="Reverse transcriptase" evidence="2">
    <location>
        <begin position="862"/>
        <end position="1112"/>
    </location>
</feature>
<organism evidence="3 4">
    <name type="scientific">Rubroshorea leprosula</name>
    <dbReference type="NCBI Taxonomy" id="152421"/>
    <lineage>
        <taxon>Eukaryota</taxon>
        <taxon>Viridiplantae</taxon>
        <taxon>Streptophyta</taxon>
        <taxon>Embryophyta</taxon>
        <taxon>Tracheophyta</taxon>
        <taxon>Spermatophyta</taxon>
        <taxon>Magnoliopsida</taxon>
        <taxon>eudicotyledons</taxon>
        <taxon>Gunneridae</taxon>
        <taxon>Pentapetalae</taxon>
        <taxon>rosids</taxon>
        <taxon>malvids</taxon>
        <taxon>Malvales</taxon>
        <taxon>Dipterocarpaceae</taxon>
        <taxon>Rubroshorea</taxon>
    </lineage>
</organism>
<accession>A0AAV5HQA2</accession>
<proteinExistence type="predicted"/>
<dbReference type="EMBL" id="BPVZ01000003">
    <property type="protein sequence ID" value="GKU89471.1"/>
    <property type="molecule type" value="Genomic_DNA"/>
</dbReference>
<dbReference type="InterPro" id="IPR036691">
    <property type="entry name" value="Endo/exonu/phosph_ase_sf"/>
</dbReference>
<dbReference type="Pfam" id="PF13966">
    <property type="entry name" value="zf-RVT"/>
    <property type="match status" value="1"/>
</dbReference>
<dbReference type="PANTHER" id="PTHR33116:SF78">
    <property type="entry name" value="OS12G0587133 PROTEIN"/>
    <property type="match status" value="1"/>
</dbReference>
<evidence type="ECO:0000313" key="4">
    <source>
        <dbReference type="Proteomes" id="UP001054252"/>
    </source>
</evidence>
<dbReference type="PROSITE" id="PS50878">
    <property type="entry name" value="RT_POL"/>
    <property type="match status" value="1"/>
</dbReference>
<keyword evidence="4" id="KW-1185">Reference proteome</keyword>
<feature type="region of interest" description="Disordered" evidence="1">
    <location>
        <begin position="1"/>
        <end position="24"/>
    </location>
</feature>
<dbReference type="CDD" id="cd01650">
    <property type="entry name" value="RT_nLTR_like"/>
    <property type="match status" value="1"/>
</dbReference>
<name>A0AAV5HQA2_9ROSI</name>
<dbReference type="InterPro" id="IPR026960">
    <property type="entry name" value="RVT-Znf"/>
</dbReference>
<dbReference type="InterPro" id="IPR000477">
    <property type="entry name" value="RT_dom"/>
</dbReference>
<evidence type="ECO:0000256" key="1">
    <source>
        <dbReference type="SAM" id="MobiDB-lite"/>
    </source>
</evidence>
<dbReference type="Pfam" id="PF00078">
    <property type="entry name" value="RVT_1"/>
    <property type="match status" value="1"/>
</dbReference>
<dbReference type="InterPro" id="IPR005135">
    <property type="entry name" value="Endo/exonuclease/phosphatase"/>
</dbReference>
<comment type="caution">
    <text evidence="3">The sequence shown here is derived from an EMBL/GenBank/DDBJ whole genome shotgun (WGS) entry which is preliminary data.</text>
</comment>
<reference evidence="3 4" key="1">
    <citation type="journal article" date="2021" name="Commun. Biol.">
        <title>The genome of Shorea leprosula (Dipterocarpaceae) highlights the ecological relevance of drought in aseasonal tropical rainforests.</title>
        <authorList>
            <person name="Ng K.K.S."/>
            <person name="Kobayashi M.J."/>
            <person name="Fawcett J.A."/>
            <person name="Hatakeyama M."/>
            <person name="Paape T."/>
            <person name="Ng C.H."/>
            <person name="Ang C.C."/>
            <person name="Tnah L.H."/>
            <person name="Lee C.T."/>
            <person name="Nishiyama T."/>
            <person name="Sese J."/>
            <person name="O'Brien M.J."/>
            <person name="Copetti D."/>
            <person name="Mohd Noor M.I."/>
            <person name="Ong R.C."/>
            <person name="Putra M."/>
            <person name="Sireger I.Z."/>
            <person name="Indrioko S."/>
            <person name="Kosugi Y."/>
            <person name="Izuno A."/>
            <person name="Isagi Y."/>
            <person name="Lee S.L."/>
            <person name="Shimizu K.K."/>
        </authorList>
    </citation>
    <scope>NUCLEOTIDE SEQUENCE [LARGE SCALE GENOMIC DNA]</scope>
    <source>
        <strain evidence="3">214</strain>
    </source>
</reference>
<evidence type="ECO:0000313" key="3">
    <source>
        <dbReference type="EMBL" id="GKU89471.1"/>
    </source>
</evidence>
<gene>
    <name evidence="3" type="ORF">SLEP1_g3604</name>
</gene>